<accession>A0A484KCZ1</accession>
<feature type="compositionally biased region" description="Polar residues" evidence="1">
    <location>
        <begin position="18"/>
        <end position="28"/>
    </location>
</feature>
<dbReference type="OrthoDB" id="1432818at2759"/>
<gene>
    <name evidence="3" type="ORF">CCAM_LOCUS4524</name>
</gene>
<dbReference type="EMBL" id="OOIL02000231">
    <property type="protein sequence ID" value="VFQ62748.1"/>
    <property type="molecule type" value="Genomic_DNA"/>
</dbReference>
<feature type="region of interest" description="Disordered" evidence="1">
    <location>
        <begin position="1"/>
        <end position="30"/>
    </location>
</feature>
<organism evidence="3 4">
    <name type="scientific">Cuscuta campestris</name>
    <dbReference type="NCBI Taxonomy" id="132261"/>
    <lineage>
        <taxon>Eukaryota</taxon>
        <taxon>Viridiplantae</taxon>
        <taxon>Streptophyta</taxon>
        <taxon>Embryophyta</taxon>
        <taxon>Tracheophyta</taxon>
        <taxon>Spermatophyta</taxon>
        <taxon>Magnoliopsida</taxon>
        <taxon>eudicotyledons</taxon>
        <taxon>Gunneridae</taxon>
        <taxon>Pentapetalae</taxon>
        <taxon>asterids</taxon>
        <taxon>lamiids</taxon>
        <taxon>Solanales</taxon>
        <taxon>Convolvulaceae</taxon>
        <taxon>Cuscuteae</taxon>
        <taxon>Cuscuta</taxon>
        <taxon>Cuscuta subgen. Grammica</taxon>
        <taxon>Cuscuta sect. Cleistogrammica</taxon>
    </lineage>
</organism>
<feature type="compositionally biased region" description="Polar residues" evidence="1">
    <location>
        <begin position="375"/>
        <end position="398"/>
    </location>
</feature>
<protein>
    <recommendedName>
        <fullName evidence="2">HAT C-terminal dimerisation domain-containing protein</fullName>
    </recommendedName>
</protein>
<feature type="region of interest" description="Disordered" evidence="1">
    <location>
        <begin position="362"/>
        <end position="415"/>
    </location>
</feature>
<keyword evidence="4" id="KW-1185">Reference proteome</keyword>
<reference evidence="3 4" key="1">
    <citation type="submission" date="2018-04" db="EMBL/GenBank/DDBJ databases">
        <authorList>
            <person name="Vogel A."/>
        </authorList>
    </citation>
    <scope>NUCLEOTIDE SEQUENCE [LARGE SCALE GENOMIC DNA]</scope>
</reference>
<evidence type="ECO:0000259" key="2">
    <source>
        <dbReference type="Pfam" id="PF05699"/>
    </source>
</evidence>
<feature type="domain" description="HAT C-terminal dimerisation" evidence="2">
    <location>
        <begin position="238"/>
        <end position="305"/>
    </location>
</feature>
<sequence length="468" mass="53750">MLRKTPEEVVDERHTKGAYQSTIESTTQSKEERERVLMHIADFFFENNISFNAANSRSYEVTVESIGQYGPGLKPPSFHELRVPLHEKAKKETEKLKEKHEISWNEHGCTLIANTVASFISAYTELLLAMDLAKSKITHALQAKPTKLRKVMEIIENRWEDQMGVNLYSAALFLNLSKYFDLKKKDAIAASHHRMIFNDLLEKMIPDESLQGKLMDQVTQYDKLRGSFAKQLAINQQKTKSPIDWWDASGGFTIELQTLVKRIVGLCCTSSGCERNWSTFEHIHSKKRNRLEHKRLNDLVFIKYNRRIATRFQKRQEQGTDFNPLIYEDFQWDNEWVSHEVVHPGQDLLWTTVDEAMGASTNLEGRNAPRRGCTSEANQGSSSSVATYQCQRRSTSGTPLPAQESQDGDGHGAVTLDDSLTYEEEPVQILAREMKELRNKRVPLVKVLWNNHAIEEATWETEESMKVK</sequence>
<proteinExistence type="predicted"/>
<dbReference type="Proteomes" id="UP000595140">
    <property type="component" value="Unassembled WGS sequence"/>
</dbReference>
<dbReference type="GO" id="GO:0046983">
    <property type="term" value="F:protein dimerization activity"/>
    <property type="evidence" value="ECO:0007669"/>
    <property type="project" value="InterPro"/>
</dbReference>
<dbReference type="Pfam" id="PF05699">
    <property type="entry name" value="Dimer_Tnp_hAT"/>
    <property type="match status" value="1"/>
</dbReference>
<dbReference type="InterPro" id="IPR012337">
    <property type="entry name" value="RNaseH-like_sf"/>
</dbReference>
<dbReference type="AlphaFoldDB" id="A0A484KCZ1"/>
<dbReference type="PANTHER" id="PTHR32166:SF74">
    <property type="entry name" value="OS05G0256350 PROTEIN"/>
    <property type="match status" value="1"/>
</dbReference>
<dbReference type="PANTHER" id="PTHR32166">
    <property type="entry name" value="OSJNBA0013A04.12 PROTEIN"/>
    <property type="match status" value="1"/>
</dbReference>
<name>A0A484KCZ1_9ASTE</name>
<feature type="compositionally biased region" description="Basic and acidic residues" evidence="1">
    <location>
        <begin position="1"/>
        <end position="15"/>
    </location>
</feature>
<evidence type="ECO:0000313" key="4">
    <source>
        <dbReference type="Proteomes" id="UP000595140"/>
    </source>
</evidence>
<dbReference type="InterPro" id="IPR008906">
    <property type="entry name" value="HATC_C_dom"/>
</dbReference>
<evidence type="ECO:0000313" key="3">
    <source>
        <dbReference type="EMBL" id="VFQ62748.1"/>
    </source>
</evidence>
<dbReference type="SUPFAM" id="SSF53098">
    <property type="entry name" value="Ribonuclease H-like"/>
    <property type="match status" value="1"/>
</dbReference>
<evidence type="ECO:0000256" key="1">
    <source>
        <dbReference type="SAM" id="MobiDB-lite"/>
    </source>
</evidence>